<dbReference type="PANTHER" id="PTHR43226:SF4">
    <property type="entry name" value="XAA-PRO AMINOPEPTIDASE 3"/>
    <property type="match status" value="1"/>
</dbReference>
<comment type="caution">
    <text evidence="9">The sequence shown here is derived from an EMBL/GenBank/DDBJ whole genome shotgun (WGS) entry which is preliminary data.</text>
</comment>
<reference evidence="9 10" key="1">
    <citation type="submission" date="2014-07" db="EMBL/GenBank/DDBJ databases">
        <title>Draft genome of Clostridium sulfidigenes 113A isolated from sediments associated with methane hydrate from Krishna Godavari basin.</title>
        <authorList>
            <person name="Honkalas V.S."/>
            <person name="Dabir A.P."/>
            <person name="Arora P."/>
            <person name="Dhakephalkar P.K."/>
        </authorList>
    </citation>
    <scope>NUCLEOTIDE SEQUENCE [LARGE SCALE GENOMIC DNA]</scope>
    <source>
        <strain evidence="9 10">113A</strain>
    </source>
</reference>
<dbReference type="Gene3D" id="3.90.230.10">
    <property type="entry name" value="Creatinase/methionine aminopeptidase superfamily"/>
    <property type="match status" value="1"/>
</dbReference>
<evidence type="ECO:0000313" key="10">
    <source>
        <dbReference type="Proteomes" id="UP000028542"/>
    </source>
</evidence>
<dbReference type="Gene3D" id="3.40.350.10">
    <property type="entry name" value="Creatinase/prolidase N-terminal domain"/>
    <property type="match status" value="1"/>
</dbReference>
<evidence type="ECO:0000256" key="6">
    <source>
        <dbReference type="ARBA" id="ARBA00022801"/>
    </source>
</evidence>
<dbReference type="InterPro" id="IPR052433">
    <property type="entry name" value="X-Pro_dipept-like"/>
</dbReference>
<sequence>MNKDFFKKNRLKLSMELANGSILIMFAGKAPKKSNDYNYKFTPNRNFYYLCGVDEEHINLVVIKDRNGNIEERLYIRKFDEKRAKWVGKSINVEDAKKISGINDIRFIDGFKRDLNSLISTKNLTHIYLDLEKDAYEDDLTTNGCFAKDLKERYSQVFIHNVYPKLSILRMCKEKEEIKEIKAAIEKTKLGIEAMMKNAKPNIMEYQLESYFDFALKNNGVKDFAFPSIIASGKNGTILHYEQNNCEIDDNSLVLCDVGAAWNYYHGDITRTFPVNGKFTERQKQIYNIVLNAELETIKALKPGHTFQSINEVTKKALTEGLIDLGIIKDESELSNYYYHQVSHHLGLDTHDVEDYDTPFEEGMVITVEPGLYLSQEGIGIRIEDDVVITKNGCKVLSDEIIKTVEEIEEFMKKCQKQKIY</sequence>
<evidence type="ECO:0000256" key="4">
    <source>
        <dbReference type="ARBA" id="ARBA00012574"/>
    </source>
</evidence>
<dbReference type="SMART" id="SM01011">
    <property type="entry name" value="AMP_N"/>
    <property type="match status" value="1"/>
</dbReference>
<dbReference type="GO" id="GO:0005829">
    <property type="term" value="C:cytosol"/>
    <property type="evidence" value="ECO:0007669"/>
    <property type="project" value="TreeGrafter"/>
</dbReference>
<name>A0A084JDQ0_9CLOT</name>
<accession>A0A084JDQ0</accession>
<dbReference type="CDD" id="cd01087">
    <property type="entry name" value="Prolidase"/>
    <property type="match status" value="1"/>
</dbReference>
<dbReference type="InterPro" id="IPR029149">
    <property type="entry name" value="Creatin/AminoP/Spt16_N"/>
</dbReference>
<evidence type="ECO:0000256" key="5">
    <source>
        <dbReference type="ARBA" id="ARBA00022723"/>
    </source>
</evidence>
<evidence type="ECO:0000256" key="3">
    <source>
        <dbReference type="ARBA" id="ARBA00008766"/>
    </source>
</evidence>
<dbReference type="InterPro" id="IPR007865">
    <property type="entry name" value="Aminopep_P_N"/>
</dbReference>
<keyword evidence="6" id="KW-0378">Hydrolase</keyword>
<dbReference type="Pfam" id="PF05195">
    <property type="entry name" value="AMP_N"/>
    <property type="match status" value="1"/>
</dbReference>
<dbReference type="eggNOG" id="COG0006">
    <property type="taxonomic scope" value="Bacteria"/>
</dbReference>
<evidence type="ECO:0000256" key="2">
    <source>
        <dbReference type="ARBA" id="ARBA00001936"/>
    </source>
</evidence>
<dbReference type="SUPFAM" id="SSF55920">
    <property type="entry name" value="Creatinase/aminopeptidase"/>
    <property type="match status" value="1"/>
</dbReference>
<dbReference type="STRING" id="318464.IO99_07550"/>
<evidence type="ECO:0000313" key="9">
    <source>
        <dbReference type="EMBL" id="KEZ87084.1"/>
    </source>
</evidence>
<proteinExistence type="inferred from homology"/>
<dbReference type="EMBL" id="JPMD01000015">
    <property type="protein sequence ID" value="KEZ87084.1"/>
    <property type="molecule type" value="Genomic_DNA"/>
</dbReference>
<dbReference type="Proteomes" id="UP000028542">
    <property type="component" value="Unassembled WGS sequence"/>
</dbReference>
<evidence type="ECO:0000259" key="8">
    <source>
        <dbReference type="SMART" id="SM01011"/>
    </source>
</evidence>
<evidence type="ECO:0000256" key="1">
    <source>
        <dbReference type="ARBA" id="ARBA00001424"/>
    </source>
</evidence>
<keyword evidence="10" id="KW-1185">Reference proteome</keyword>
<dbReference type="SUPFAM" id="SSF53092">
    <property type="entry name" value="Creatinase/prolidase N-terminal domain"/>
    <property type="match status" value="1"/>
</dbReference>
<dbReference type="RefSeq" id="WP_035131833.1">
    <property type="nucleotide sequence ID" value="NZ_JPMD01000015.1"/>
</dbReference>
<evidence type="ECO:0000256" key="7">
    <source>
        <dbReference type="ARBA" id="ARBA00023211"/>
    </source>
</evidence>
<keyword evidence="5" id="KW-0479">Metal-binding</keyword>
<feature type="domain" description="Aminopeptidase P N-terminal" evidence="8">
    <location>
        <begin position="1"/>
        <end position="138"/>
    </location>
</feature>
<dbReference type="GO" id="GO:0006508">
    <property type="term" value="P:proteolysis"/>
    <property type="evidence" value="ECO:0007669"/>
    <property type="project" value="TreeGrafter"/>
</dbReference>
<dbReference type="EC" id="3.4.11.9" evidence="4"/>
<organism evidence="9 10">
    <name type="scientific">Clostridium sulfidigenes</name>
    <dbReference type="NCBI Taxonomy" id="318464"/>
    <lineage>
        <taxon>Bacteria</taxon>
        <taxon>Bacillati</taxon>
        <taxon>Bacillota</taxon>
        <taxon>Clostridia</taxon>
        <taxon>Eubacteriales</taxon>
        <taxon>Clostridiaceae</taxon>
        <taxon>Clostridium</taxon>
    </lineage>
</organism>
<dbReference type="Pfam" id="PF00557">
    <property type="entry name" value="Peptidase_M24"/>
    <property type="match status" value="1"/>
</dbReference>
<dbReference type="InterPro" id="IPR036005">
    <property type="entry name" value="Creatinase/aminopeptidase-like"/>
</dbReference>
<keyword evidence="7" id="KW-0464">Manganese</keyword>
<comment type="cofactor">
    <cofactor evidence="2">
        <name>Mn(2+)</name>
        <dbReference type="ChEBI" id="CHEBI:29035"/>
    </cofactor>
</comment>
<comment type="catalytic activity">
    <reaction evidence="1">
        <text>Release of any N-terminal amino acid, including proline, that is linked to proline, even from a dipeptide or tripeptide.</text>
        <dbReference type="EC" id="3.4.11.9"/>
    </reaction>
</comment>
<dbReference type="InterPro" id="IPR000994">
    <property type="entry name" value="Pept_M24"/>
</dbReference>
<dbReference type="PANTHER" id="PTHR43226">
    <property type="entry name" value="XAA-PRO AMINOPEPTIDASE 3"/>
    <property type="match status" value="1"/>
</dbReference>
<comment type="similarity">
    <text evidence="3">Belongs to the peptidase M24B family.</text>
</comment>
<dbReference type="GO" id="GO:0070006">
    <property type="term" value="F:metalloaminopeptidase activity"/>
    <property type="evidence" value="ECO:0007669"/>
    <property type="project" value="InterPro"/>
</dbReference>
<dbReference type="AlphaFoldDB" id="A0A084JDQ0"/>
<gene>
    <name evidence="9" type="ORF">IO99_07550</name>
</gene>
<dbReference type="GO" id="GO:0030145">
    <property type="term" value="F:manganese ion binding"/>
    <property type="evidence" value="ECO:0007669"/>
    <property type="project" value="InterPro"/>
</dbReference>
<protein>
    <recommendedName>
        <fullName evidence="4">Xaa-Pro aminopeptidase</fullName>
        <ecNumber evidence="4">3.4.11.9</ecNumber>
    </recommendedName>
</protein>